<comment type="subcellular location">
    <subcellularLocation>
        <location evidence="1">Cytoplasm</location>
    </subcellularLocation>
</comment>
<sequence length="398" mass="45488">LCRNFSADDETSSSTDSVDSDDGDVPLKSSSSHVYFVHKDEVFSIYRCILHPGESTVSVTVFGRPLDCAIFLLAGGHFAAGVFTADKMTAHKAFHRYVVRAKQGSVQSVNDRSKGAARSAGATLRRYNERALREDIVTVLTSWSVHLAHTPLIFIRCASYQRVIFHESDEGGFDRKDPRLRQVENALFIFRTIPFETKRPLVDEVRRVWERLSSVFRHGTVNDFMAERNRRKQRAKVLLKKKKPNFQWTPEDELDERGPQEKKMDRLKPAVNAHDQLREIDPWPSLHKNARRELYTLVKDNNVDALREFVNGRNEEDKNEVLSYLSSFRFSSDSDTFLHMAAKSGCGEVVQYLLEAGCNPSIKNGNDMVAFAVSANKAIKKVFINFRSENPNKWNWAR</sequence>
<evidence type="ECO:0000256" key="11">
    <source>
        <dbReference type="PROSITE-ProRule" id="PRU01389"/>
    </source>
</evidence>
<feature type="domain" description="VLRF1" evidence="13">
    <location>
        <begin position="64"/>
        <end position="215"/>
    </location>
</feature>
<name>A0A0K0DFQ3_ANGCA</name>
<feature type="region of interest" description="Disordered" evidence="12">
    <location>
        <begin position="1"/>
        <end position="25"/>
    </location>
</feature>
<evidence type="ECO:0000256" key="9">
    <source>
        <dbReference type="ARBA" id="ARBA00023054"/>
    </source>
</evidence>
<dbReference type="SUPFAM" id="SSF48403">
    <property type="entry name" value="Ankyrin repeat"/>
    <property type="match status" value="1"/>
</dbReference>
<dbReference type="InterPro" id="IPR002110">
    <property type="entry name" value="Ankyrin_rpt"/>
</dbReference>
<evidence type="ECO:0000256" key="12">
    <source>
        <dbReference type="SAM" id="MobiDB-lite"/>
    </source>
</evidence>
<dbReference type="Pfam" id="PF00023">
    <property type="entry name" value="Ank"/>
    <property type="match status" value="1"/>
</dbReference>
<dbReference type="STRING" id="6313.A0A0K0DFQ3"/>
<evidence type="ECO:0000256" key="4">
    <source>
        <dbReference type="ARBA" id="ARBA00022722"/>
    </source>
</evidence>
<dbReference type="InterPro" id="IPR036770">
    <property type="entry name" value="Ankyrin_rpt-contain_sf"/>
</dbReference>
<evidence type="ECO:0000256" key="8">
    <source>
        <dbReference type="ARBA" id="ARBA00023043"/>
    </source>
</evidence>
<feature type="repeat" description="ANK" evidence="10">
    <location>
        <begin position="333"/>
        <end position="365"/>
    </location>
</feature>
<reference evidence="14" key="1">
    <citation type="submission" date="2012-09" db="EMBL/GenBank/DDBJ databases">
        <authorList>
            <person name="Martin A.A."/>
        </authorList>
    </citation>
    <scope>NUCLEOTIDE SEQUENCE</scope>
</reference>
<dbReference type="GO" id="GO:0005737">
    <property type="term" value="C:cytoplasm"/>
    <property type="evidence" value="ECO:0007669"/>
    <property type="project" value="UniProtKB-SubCell"/>
</dbReference>
<reference evidence="15" key="2">
    <citation type="submission" date="2017-02" db="UniProtKB">
        <authorList>
            <consortium name="WormBaseParasite"/>
        </authorList>
    </citation>
    <scope>IDENTIFICATION</scope>
</reference>
<keyword evidence="8 10" id="KW-0040">ANK repeat</keyword>
<comment type="similarity">
    <text evidence="2 11">Belongs to the ANKZF1/VMS1 family.</text>
</comment>
<dbReference type="Proteomes" id="UP000035642">
    <property type="component" value="Unassembled WGS sequence"/>
</dbReference>
<dbReference type="PANTHER" id="PTHR16036">
    <property type="entry name" value="ANKYRIN REPEAT AND ZINC FINGER DOMAIN-CONTAINING PROTEIN 1"/>
    <property type="match status" value="1"/>
</dbReference>
<comment type="domain">
    <text evidence="11">The VLRF1 domain mediates binding to the 60S ribosomal subunit.</text>
</comment>
<dbReference type="Pfam" id="PF18826">
    <property type="entry name" value="bVLRF1"/>
    <property type="match status" value="1"/>
</dbReference>
<keyword evidence="7 11" id="KW-0378">Hydrolase</keyword>
<proteinExistence type="inferred from homology"/>
<dbReference type="PROSITE" id="PS50088">
    <property type="entry name" value="ANK_REPEAT"/>
    <property type="match status" value="1"/>
</dbReference>
<dbReference type="AlphaFoldDB" id="A0A0K0DFQ3"/>
<keyword evidence="4 11" id="KW-0540">Nuclease</keyword>
<dbReference type="PROSITE" id="PS52044">
    <property type="entry name" value="VLRF1"/>
    <property type="match status" value="1"/>
</dbReference>
<dbReference type="SMART" id="SM00248">
    <property type="entry name" value="ANK"/>
    <property type="match status" value="1"/>
</dbReference>
<evidence type="ECO:0000313" key="14">
    <source>
        <dbReference type="Proteomes" id="UP000035642"/>
    </source>
</evidence>
<dbReference type="WBParaSite" id="ACAC_0000981601-mRNA-1">
    <property type="protein sequence ID" value="ACAC_0000981601-mRNA-1"/>
    <property type="gene ID" value="ACAC_0000981601"/>
</dbReference>
<keyword evidence="5" id="KW-0677">Repeat</keyword>
<accession>A0A0K0DFQ3</accession>
<keyword evidence="14" id="KW-1185">Reference proteome</keyword>
<keyword evidence="6 11" id="KW-0255">Endonuclease</keyword>
<evidence type="ECO:0000256" key="5">
    <source>
        <dbReference type="ARBA" id="ARBA00022737"/>
    </source>
</evidence>
<dbReference type="PANTHER" id="PTHR16036:SF2">
    <property type="entry name" value="TRNA ENDONUCLEASE ANKZF1"/>
    <property type="match status" value="1"/>
</dbReference>
<protein>
    <submittedName>
        <fullName evidence="15">ANK_REP_REGION domain-containing protein</fullName>
    </submittedName>
</protein>
<dbReference type="GO" id="GO:0036503">
    <property type="term" value="P:ERAD pathway"/>
    <property type="evidence" value="ECO:0007669"/>
    <property type="project" value="TreeGrafter"/>
</dbReference>
<organism evidence="14 15">
    <name type="scientific">Angiostrongylus cantonensis</name>
    <name type="common">Rat lungworm</name>
    <dbReference type="NCBI Taxonomy" id="6313"/>
    <lineage>
        <taxon>Eukaryota</taxon>
        <taxon>Metazoa</taxon>
        <taxon>Ecdysozoa</taxon>
        <taxon>Nematoda</taxon>
        <taxon>Chromadorea</taxon>
        <taxon>Rhabditida</taxon>
        <taxon>Rhabditina</taxon>
        <taxon>Rhabditomorpha</taxon>
        <taxon>Strongyloidea</taxon>
        <taxon>Metastrongylidae</taxon>
        <taxon>Angiostrongylus</taxon>
    </lineage>
</organism>
<keyword evidence="9" id="KW-0175">Coiled coil</keyword>
<dbReference type="PROSITE" id="PS50297">
    <property type="entry name" value="ANK_REP_REGION"/>
    <property type="match status" value="1"/>
</dbReference>
<dbReference type="InterPro" id="IPR047139">
    <property type="entry name" value="ANKZ1/VMS1"/>
</dbReference>
<evidence type="ECO:0000256" key="7">
    <source>
        <dbReference type="ARBA" id="ARBA00022801"/>
    </source>
</evidence>
<evidence type="ECO:0000256" key="1">
    <source>
        <dbReference type="ARBA" id="ARBA00004496"/>
    </source>
</evidence>
<evidence type="ECO:0000256" key="2">
    <source>
        <dbReference type="ARBA" id="ARBA00009262"/>
    </source>
</evidence>
<keyword evidence="3 11" id="KW-0963">Cytoplasm</keyword>
<evidence type="ECO:0000313" key="15">
    <source>
        <dbReference type="WBParaSite" id="ACAC_0000981601-mRNA-1"/>
    </source>
</evidence>
<evidence type="ECO:0000256" key="3">
    <source>
        <dbReference type="ARBA" id="ARBA00022490"/>
    </source>
</evidence>
<evidence type="ECO:0000256" key="6">
    <source>
        <dbReference type="ARBA" id="ARBA00022759"/>
    </source>
</evidence>
<evidence type="ECO:0000256" key="10">
    <source>
        <dbReference type="PROSITE-ProRule" id="PRU00023"/>
    </source>
</evidence>
<dbReference type="GO" id="GO:0016787">
    <property type="term" value="F:hydrolase activity"/>
    <property type="evidence" value="ECO:0007669"/>
    <property type="project" value="UniProtKB-KW"/>
</dbReference>
<dbReference type="Gene3D" id="1.25.40.20">
    <property type="entry name" value="Ankyrin repeat-containing domain"/>
    <property type="match status" value="1"/>
</dbReference>
<evidence type="ECO:0000259" key="13">
    <source>
        <dbReference type="PROSITE" id="PS52044"/>
    </source>
</evidence>
<dbReference type="GO" id="GO:0004519">
    <property type="term" value="F:endonuclease activity"/>
    <property type="evidence" value="ECO:0007669"/>
    <property type="project" value="UniProtKB-KW"/>
</dbReference>
<dbReference type="InterPro" id="IPR041175">
    <property type="entry name" value="VLRF1/Vms1"/>
</dbReference>
<feature type="active site" evidence="11">
    <location>
        <position position="107"/>
    </location>
</feature>